<dbReference type="Gene3D" id="3.40.50.720">
    <property type="entry name" value="NAD(P)-binding Rossmann-like Domain"/>
    <property type="match status" value="1"/>
</dbReference>
<evidence type="ECO:0000256" key="2">
    <source>
        <dbReference type="ARBA" id="ARBA00023002"/>
    </source>
</evidence>
<accession>A0A9X2YA09</accession>
<dbReference type="InterPro" id="IPR002347">
    <property type="entry name" value="SDR_fam"/>
</dbReference>
<dbReference type="GO" id="GO:0016020">
    <property type="term" value="C:membrane"/>
    <property type="evidence" value="ECO:0007669"/>
    <property type="project" value="TreeGrafter"/>
</dbReference>
<dbReference type="PRINTS" id="PR00081">
    <property type="entry name" value="GDHRDH"/>
</dbReference>
<evidence type="ECO:0000313" key="4">
    <source>
        <dbReference type="Proteomes" id="UP001140293"/>
    </source>
</evidence>
<evidence type="ECO:0000313" key="3">
    <source>
        <dbReference type="EMBL" id="MCV7170692.1"/>
    </source>
</evidence>
<dbReference type="Proteomes" id="UP001140293">
    <property type="component" value="Unassembled WGS sequence"/>
</dbReference>
<dbReference type="EMBL" id="JACKSJ010000093">
    <property type="protein sequence ID" value="MCV7170692.1"/>
    <property type="molecule type" value="Genomic_DNA"/>
</dbReference>
<proteinExistence type="inferred from homology"/>
<dbReference type="Pfam" id="PF00106">
    <property type="entry name" value="adh_short"/>
    <property type="match status" value="1"/>
</dbReference>
<gene>
    <name evidence="3" type="ORF">H7I41_12280</name>
</gene>
<evidence type="ECO:0000256" key="1">
    <source>
        <dbReference type="ARBA" id="ARBA00006484"/>
    </source>
</evidence>
<reference evidence="3" key="1">
    <citation type="submission" date="2020-07" db="EMBL/GenBank/DDBJ databases">
        <authorList>
            <person name="Pettersson B.M.F."/>
            <person name="Behra P.R.K."/>
            <person name="Ramesh M."/>
            <person name="Das S."/>
            <person name="Dasgupta S."/>
            <person name="Kirsebom L.A."/>
        </authorList>
    </citation>
    <scope>NUCLEOTIDE SEQUENCE</scope>
    <source>
        <strain evidence="3">DSM 44615</strain>
    </source>
</reference>
<comment type="similarity">
    <text evidence="1">Belongs to the short-chain dehydrogenases/reductases (SDR) family.</text>
</comment>
<keyword evidence="4" id="KW-1185">Reference proteome</keyword>
<name>A0A9X2YA09_9MYCO</name>
<reference evidence="3" key="2">
    <citation type="journal article" date="2022" name="BMC Genomics">
        <title>Comparative genome analysis of mycobacteria focusing on tRNA and non-coding RNA.</title>
        <authorList>
            <person name="Behra P.R.K."/>
            <person name="Pettersson B.M.F."/>
            <person name="Ramesh M."/>
            <person name="Das S."/>
            <person name="Dasgupta S."/>
            <person name="Kirsebom L.A."/>
        </authorList>
    </citation>
    <scope>NUCLEOTIDE SEQUENCE</scope>
    <source>
        <strain evidence="3">DSM 44615</strain>
    </source>
</reference>
<dbReference type="PANTHER" id="PTHR44196:SF2">
    <property type="entry name" value="SHORT-CHAIN DEHYDROGENASE-RELATED"/>
    <property type="match status" value="1"/>
</dbReference>
<dbReference type="GO" id="GO:0016491">
    <property type="term" value="F:oxidoreductase activity"/>
    <property type="evidence" value="ECO:0007669"/>
    <property type="project" value="UniProtKB-KW"/>
</dbReference>
<dbReference type="InterPro" id="IPR036291">
    <property type="entry name" value="NAD(P)-bd_dom_sf"/>
</dbReference>
<keyword evidence="2" id="KW-0560">Oxidoreductase</keyword>
<organism evidence="3 4">
    <name type="scientific">[Mycobacterium] manitobense</name>
    <dbReference type="NCBI Taxonomy" id="190147"/>
    <lineage>
        <taxon>Bacteria</taxon>
        <taxon>Bacillati</taxon>
        <taxon>Actinomycetota</taxon>
        <taxon>Actinomycetes</taxon>
        <taxon>Mycobacteriales</taxon>
        <taxon>Mycobacteriaceae</taxon>
        <taxon>Mycolicibacterium</taxon>
    </lineage>
</organism>
<sequence>MAAQRPRALVTGGSSGIGLELVKLFAADGYDVVVAADGEGVHGVAEAVADAGVDIEPVQVDLRDPDGVERLYRVATPGGRALDAAALNAGTARAGPFVTGPLDDDLGVVDLNVRSTVHLAKLVLTDMAARGSGRVLITSSIVAAMPGSQNSMYNASKSFLQSFATAVHDELRDTGVTVTALAPGPVDTDFFRRTGMLDTVLGRLPGKDDPRQVAEQGYRAMMRGEARVVAASPLSKATALANSVLPDSVKATANRLIMTPLDKRAR</sequence>
<comment type="caution">
    <text evidence="3">The sequence shown here is derived from an EMBL/GenBank/DDBJ whole genome shotgun (WGS) entry which is preliminary data.</text>
</comment>
<dbReference type="InterPro" id="IPR020904">
    <property type="entry name" value="Sc_DH/Rdtase_CS"/>
</dbReference>
<dbReference type="SUPFAM" id="SSF51735">
    <property type="entry name" value="NAD(P)-binding Rossmann-fold domains"/>
    <property type="match status" value="1"/>
</dbReference>
<protein>
    <submittedName>
        <fullName evidence="3">SDR family NAD(P)-dependent oxidoreductase</fullName>
    </submittedName>
</protein>
<dbReference type="PROSITE" id="PS00061">
    <property type="entry name" value="ADH_SHORT"/>
    <property type="match status" value="1"/>
</dbReference>
<dbReference type="AlphaFoldDB" id="A0A9X2YA09"/>
<dbReference type="PANTHER" id="PTHR44196">
    <property type="entry name" value="DEHYDROGENASE/REDUCTASE SDR FAMILY MEMBER 7B"/>
    <property type="match status" value="1"/>
</dbReference>
<dbReference type="CDD" id="cd05233">
    <property type="entry name" value="SDR_c"/>
    <property type="match status" value="1"/>
</dbReference>
<dbReference type="RefSeq" id="WP_264012872.1">
    <property type="nucleotide sequence ID" value="NZ_JACKSJ010000093.1"/>
</dbReference>